<evidence type="ECO:0000256" key="4">
    <source>
        <dbReference type="PROSITE-ProRule" id="PRU00332"/>
    </source>
</evidence>
<dbReference type="PROSITE" id="PS50102">
    <property type="entry name" value="RRM"/>
    <property type="match status" value="1"/>
</dbReference>
<dbReference type="InterPro" id="IPR036390">
    <property type="entry name" value="WH_DNA-bd_sf"/>
</dbReference>
<dbReference type="Proteomes" id="UP000694864">
    <property type="component" value="Chromosome 16"/>
</dbReference>
<feature type="compositionally biased region" description="Polar residues" evidence="5">
    <location>
        <begin position="324"/>
        <end position="342"/>
    </location>
</feature>
<reference evidence="8" key="1">
    <citation type="journal article" date="2014" name="Nat. Commun.">
        <title>The emerging biofuel crop Camelina sativa retains a highly undifferentiated hexaploid genome structure.</title>
        <authorList>
            <person name="Kagale S."/>
            <person name="Koh C."/>
            <person name="Nixon J."/>
            <person name="Bollina V."/>
            <person name="Clarke W.E."/>
            <person name="Tuteja R."/>
            <person name="Spillane C."/>
            <person name="Robinson S.J."/>
            <person name="Links M.G."/>
            <person name="Clarke C."/>
            <person name="Higgins E.E."/>
            <person name="Huebert T."/>
            <person name="Sharpe A.G."/>
            <person name="Parkin I.A."/>
        </authorList>
    </citation>
    <scope>NUCLEOTIDE SEQUENCE [LARGE SCALE GENOMIC DNA]</scope>
    <source>
        <strain evidence="8">cv. DH55</strain>
    </source>
</reference>
<feature type="compositionally biased region" description="Basic and acidic residues" evidence="5">
    <location>
        <begin position="247"/>
        <end position="277"/>
    </location>
</feature>
<evidence type="ECO:0000313" key="8">
    <source>
        <dbReference type="Proteomes" id="UP000694864"/>
    </source>
</evidence>
<dbReference type="PANTHER" id="PTHR22792:SF66">
    <property type="entry name" value="LA-RELATED PROTEIN 6B"/>
    <property type="match status" value="1"/>
</dbReference>
<dbReference type="InterPro" id="IPR006630">
    <property type="entry name" value="La_HTH"/>
</dbReference>
<dbReference type="InterPro" id="IPR002344">
    <property type="entry name" value="Lupus_La"/>
</dbReference>
<dbReference type="InterPro" id="IPR036388">
    <property type="entry name" value="WH-like_DNA-bd_sf"/>
</dbReference>
<dbReference type="CDD" id="cd12288">
    <property type="entry name" value="RRM_La_like_plant"/>
    <property type="match status" value="1"/>
</dbReference>
<dbReference type="GeneID" id="104749354"/>
<name>A0ABM0WCW3_CAMSA</name>
<evidence type="ECO:0000256" key="1">
    <source>
        <dbReference type="ARBA" id="ARBA00004123"/>
    </source>
</evidence>
<feature type="region of interest" description="Disordered" evidence="5">
    <location>
        <begin position="247"/>
        <end position="371"/>
    </location>
</feature>
<proteinExistence type="predicted"/>
<dbReference type="InterPro" id="IPR034878">
    <property type="entry name" value="La-rel_plant_RRM"/>
</dbReference>
<gene>
    <name evidence="9" type="primary">LOC104749354</name>
</gene>
<dbReference type="SUPFAM" id="SSF46785">
    <property type="entry name" value="Winged helix' DNA-binding domain"/>
    <property type="match status" value="1"/>
</dbReference>
<dbReference type="RefSeq" id="XP_010469262.1">
    <property type="nucleotide sequence ID" value="XM_010470960.2"/>
</dbReference>
<dbReference type="InterPro" id="IPR045180">
    <property type="entry name" value="La_dom_prot"/>
</dbReference>
<dbReference type="Pfam" id="PF05383">
    <property type="entry name" value="La"/>
    <property type="match status" value="1"/>
</dbReference>
<keyword evidence="3" id="KW-0539">Nucleus</keyword>
<feature type="region of interest" description="Disordered" evidence="5">
    <location>
        <begin position="1"/>
        <end position="55"/>
    </location>
</feature>
<evidence type="ECO:0000259" key="7">
    <source>
        <dbReference type="PROSITE" id="PS50961"/>
    </source>
</evidence>
<sequence length="371" mass="41697">MMIPPPSPPSIPHMYHHHHPPPPLFTGPHERRRDRKKKEQSETGASVSIDPKSGLPEDTVQKIVKQVEYYFGDLNLATTDLLMRFISKDPQSYVPVHVVASFNKIKSFINSDSQLASVLQNSSKLVVSEDGQKVRRIYPVTKIALEELQSRIVIAGNLPADHCYHNLMKIFSAVGSVKHIRTCQPQNPGYGFPSAARSANTDFSNKVHAFVEYERVELAEKAVAELNGERNWRSGLRVRLMLQGQTKEPKHVLQEGGRKEEDDDKKYEDCGGERDGHGEEEEEQGGKKRRGHNRGGQGRGRSQQNQNENSKHNQNYQKGRGNHHPSNSQMNNNTDHQVSMGKQQPPPGPRMPDSTRGFSLGRGNPVIVHPQ</sequence>
<dbReference type="PROSITE" id="PS50961">
    <property type="entry name" value="HTH_LA"/>
    <property type="match status" value="1"/>
</dbReference>
<dbReference type="Gene3D" id="3.30.70.330">
    <property type="match status" value="1"/>
</dbReference>
<evidence type="ECO:0000256" key="3">
    <source>
        <dbReference type="ARBA" id="ARBA00023242"/>
    </source>
</evidence>
<feature type="domain" description="HTH La-type RNA-binding" evidence="7">
    <location>
        <begin position="53"/>
        <end position="144"/>
    </location>
</feature>
<dbReference type="SMART" id="SM00715">
    <property type="entry name" value="LA"/>
    <property type="match status" value="1"/>
</dbReference>
<evidence type="ECO:0000256" key="2">
    <source>
        <dbReference type="ARBA" id="ARBA00022884"/>
    </source>
</evidence>
<dbReference type="SUPFAM" id="SSF54928">
    <property type="entry name" value="RNA-binding domain, RBD"/>
    <property type="match status" value="1"/>
</dbReference>
<feature type="domain" description="RRM" evidence="6">
    <location>
        <begin position="151"/>
        <end position="245"/>
    </location>
</feature>
<protein>
    <submittedName>
        <fullName evidence="9">La-related protein 6B-like</fullName>
    </submittedName>
</protein>
<feature type="compositionally biased region" description="Pro residues" evidence="5">
    <location>
        <begin position="1"/>
        <end position="11"/>
    </location>
</feature>
<keyword evidence="8" id="KW-1185">Reference proteome</keyword>
<dbReference type="Gene3D" id="1.10.10.10">
    <property type="entry name" value="Winged helix-like DNA-binding domain superfamily/Winged helix DNA-binding domain"/>
    <property type="match status" value="1"/>
</dbReference>
<keyword evidence="2 4" id="KW-0694">RNA-binding</keyword>
<dbReference type="PANTHER" id="PTHR22792">
    <property type="entry name" value="LUPUS LA PROTEIN-RELATED"/>
    <property type="match status" value="1"/>
</dbReference>
<evidence type="ECO:0000259" key="6">
    <source>
        <dbReference type="PROSITE" id="PS50102"/>
    </source>
</evidence>
<accession>A0ABM0WCW3</accession>
<dbReference type="InterPro" id="IPR035979">
    <property type="entry name" value="RBD_domain_sf"/>
</dbReference>
<dbReference type="PRINTS" id="PR00302">
    <property type="entry name" value="LUPUSLA"/>
</dbReference>
<evidence type="ECO:0000313" key="9">
    <source>
        <dbReference type="RefSeq" id="XP_010469262.1"/>
    </source>
</evidence>
<dbReference type="InterPro" id="IPR000504">
    <property type="entry name" value="RRM_dom"/>
</dbReference>
<dbReference type="InterPro" id="IPR012677">
    <property type="entry name" value="Nucleotide-bd_a/b_plait_sf"/>
</dbReference>
<evidence type="ECO:0000256" key="5">
    <source>
        <dbReference type="SAM" id="MobiDB-lite"/>
    </source>
</evidence>
<comment type="subcellular location">
    <subcellularLocation>
        <location evidence="1">Nucleus</location>
    </subcellularLocation>
</comment>
<reference evidence="9" key="2">
    <citation type="submission" date="2025-08" db="UniProtKB">
        <authorList>
            <consortium name="RefSeq"/>
        </authorList>
    </citation>
    <scope>IDENTIFICATION</scope>
    <source>
        <tissue evidence="9">Leaf</tissue>
    </source>
</reference>
<organism evidence="8 9">
    <name type="scientific">Camelina sativa</name>
    <name type="common">False flax</name>
    <name type="synonym">Myagrum sativum</name>
    <dbReference type="NCBI Taxonomy" id="90675"/>
    <lineage>
        <taxon>Eukaryota</taxon>
        <taxon>Viridiplantae</taxon>
        <taxon>Streptophyta</taxon>
        <taxon>Embryophyta</taxon>
        <taxon>Tracheophyta</taxon>
        <taxon>Spermatophyta</taxon>
        <taxon>Magnoliopsida</taxon>
        <taxon>eudicotyledons</taxon>
        <taxon>Gunneridae</taxon>
        <taxon>Pentapetalae</taxon>
        <taxon>rosids</taxon>
        <taxon>malvids</taxon>
        <taxon>Brassicales</taxon>
        <taxon>Brassicaceae</taxon>
        <taxon>Camelineae</taxon>
        <taxon>Camelina</taxon>
    </lineage>
</organism>